<dbReference type="InterPro" id="IPR036291">
    <property type="entry name" value="NAD(P)-bd_dom_sf"/>
</dbReference>
<dbReference type="EMBL" id="CAJNOQ010006876">
    <property type="protein sequence ID" value="CAF1150336.1"/>
    <property type="molecule type" value="Genomic_DNA"/>
</dbReference>
<evidence type="ECO:0000313" key="11">
    <source>
        <dbReference type="EMBL" id="CAF3913876.1"/>
    </source>
</evidence>
<dbReference type="SMART" id="SM00825">
    <property type="entry name" value="PKS_KS"/>
    <property type="match status" value="1"/>
</dbReference>
<dbReference type="UniPathway" id="UPA00094"/>
<dbReference type="InterPro" id="IPR014043">
    <property type="entry name" value="Acyl_transferase_dom"/>
</dbReference>
<dbReference type="InterPro" id="IPR049900">
    <property type="entry name" value="PKS_mFAS_DH"/>
</dbReference>
<dbReference type="SUPFAM" id="SSF55048">
    <property type="entry name" value="Probable ACP-binding domain of malonyl-CoA ACP transacylase"/>
    <property type="match status" value="1"/>
</dbReference>
<proteinExistence type="predicted"/>
<dbReference type="PROSITE" id="PS00606">
    <property type="entry name" value="KS3_1"/>
    <property type="match status" value="1"/>
</dbReference>
<dbReference type="Pfam" id="PF08240">
    <property type="entry name" value="ADH_N"/>
    <property type="match status" value="1"/>
</dbReference>
<dbReference type="InterPro" id="IPR001227">
    <property type="entry name" value="Ac_transferase_dom_sf"/>
</dbReference>
<evidence type="ECO:0000256" key="5">
    <source>
        <dbReference type="ARBA" id="ARBA00023315"/>
    </source>
</evidence>
<keyword evidence="2" id="KW-0597">Phosphoprotein</keyword>
<evidence type="ECO:0000259" key="8">
    <source>
        <dbReference type="PROSITE" id="PS52004"/>
    </source>
</evidence>
<dbReference type="SUPFAM" id="SSF53901">
    <property type="entry name" value="Thiolase-like"/>
    <property type="match status" value="1"/>
</dbReference>
<evidence type="ECO:0000256" key="7">
    <source>
        <dbReference type="SAM" id="MobiDB-lite"/>
    </source>
</evidence>
<dbReference type="GO" id="GO:0016491">
    <property type="term" value="F:oxidoreductase activity"/>
    <property type="evidence" value="ECO:0007669"/>
    <property type="project" value="InterPro"/>
</dbReference>
<dbReference type="InterPro" id="IPR016035">
    <property type="entry name" value="Acyl_Trfase/lysoPLipase"/>
</dbReference>
<comment type="caution">
    <text evidence="6">Lacks conserved residue(s) required for the propagation of feature annotation.</text>
</comment>
<dbReference type="Gene3D" id="3.40.50.720">
    <property type="entry name" value="NAD(P)-binding Rossmann-like Domain"/>
    <property type="match status" value="1"/>
</dbReference>
<dbReference type="InterPro" id="IPR013217">
    <property type="entry name" value="Methyltransf_12"/>
</dbReference>
<keyword evidence="5" id="KW-0012">Acyltransferase</keyword>
<dbReference type="Pfam" id="PF00109">
    <property type="entry name" value="ketoacyl-synt"/>
    <property type="match status" value="1"/>
</dbReference>
<dbReference type="Pfam" id="PF08242">
    <property type="entry name" value="Methyltransf_12"/>
    <property type="match status" value="1"/>
</dbReference>
<keyword evidence="3" id="KW-0808">Transferase</keyword>
<dbReference type="PROSITE" id="PS52019">
    <property type="entry name" value="PKS_MFAS_DH"/>
    <property type="match status" value="1"/>
</dbReference>
<feature type="region of interest" description="Disordered" evidence="7">
    <location>
        <begin position="1"/>
        <end position="34"/>
    </location>
</feature>
<dbReference type="SUPFAM" id="SSF52151">
    <property type="entry name" value="FabD/lysophospholipase-like"/>
    <property type="match status" value="1"/>
</dbReference>
<dbReference type="InterPro" id="IPR011032">
    <property type="entry name" value="GroES-like_sf"/>
</dbReference>
<dbReference type="CDD" id="cd00833">
    <property type="entry name" value="PKS"/>
    <property type="match status" value="1"/>
</dbReference>
<dbReference type="SUPFAM" id="SSF51735">
    <property type="entry name" value="NAD(P)-binding Rossmann-fold domains"/>
    <property type="match status" value="1"/>
</dbReference>
<dbReference type="Pfam" id="PF14765">
    <property type="entry name" value="PS-DH"/>
    <property type="match status" value="1"/>
</dbReference>
<feature type="domain" description="PKS/mFAS DH" evidence="9">
    <location>
        <begin position="1008"/>
        <end position="1364"/>
    </location>
</feature>
<dbReference type="PANTHER" id="PTHR45681">
    <property type="entry name" value="POLYKETIDE SYNTHASE 44-RELATED"/>
    <property type="match status" value="1"/>
</dbReference>
<dbReference type="PANTHER" id="PTHR45681:SF6">
    <property type="entry name" value="POLYKETIDE SYNTHASE 37"/>
    <property type="match status" value="1"/>
</dbReference>
<sequence length="2495" mass="281237">MAQQQTVSCNAGSQNSQETASLNLKTPNDNTNNSRTVQLEPIAVIGMSCAFAGGIDSPEALWNVLKNSIDVGSEIPKERFDIESYAAHHFDSNPLLKKTMARRGYFLNQEMLDKFDPSFFGIVDGEAMSMDPCHRLLLEKFVHLLEDAGYTMDQIKDSRTAVFIGQCSNEHQVTIGRQKTLTRFMGLNMALCNASARIAFHFGLQGPNLTLDAACASSLQAIRLGVEALRNGEVNFAVAGGVNLSYTPETFYIFSLIAADGGMMMVSPDGRSRCFSADANGYARGEGLGLVLLKRLNDAIRDNDHIHCVIRDVATNHDGNKFKTGYIVPSPYQQGVLLNEIYSRNQINPNKIFYVECHGTGTQVGDPIEANTMGAFFNRSQYSPPLLIGSMKSNIGHTESASGVAALIKIALCMRHRMIPPNMHFTRINPKIHAKQYNLHVVNHLVQFPDCSVTMGINNFGMGGNNAHAIIDEWPQNNIKNMYCEYSFGTDQPIQSPMLNGDEKCYRKISCNKLDNCSDVLPIPHANSIQNQLDPLKQHFVLTFSTKCSQSMKNQMEKFSSWFSTLPEQLLDIHQKLFFSHLSHQVLAKRTTSLSHRISFVFSNAKQLQKQTASYLANEDNCPGIIVTQPTTHHYYNSIDNVCFVFSGQGSLGWATGRELYYSEPVFHQWINKIDVELALASNNSLSLIQELINTQNEQSSRINDTNIAQPAIFAIQVALVALWMSWGVRPKAIIEAVKVIYHRSRLQHLNTRQGGRMLAVSISESEAKRLISGIEDRVAIAAINSPKSVTLSGDEATLEEIYNIINITKPNIFKAWLKVENAFHSKQMERFNIHEELILSIKDVKGDLIKDKDKLFDQTCSNAVLYSSVTGSRADSSMVVFNSDHWWKNMRNTVLFYNGIQSILNDFSSNPIRVFIEISSHPVLATSIQECIDSFTESQSSIIIHSLKRKLDEQQTILSSVSRLISFSGSSWNTFWQSRYYSNLVTTTGKQDKISRLIYSYINELPHYTFNRQACWFESNESIFIRRAIKKQHHPLLGYLVQGKILFPATGFIELAIAAVSELLSLSLGQNTRVHLDSMAFENIQFYNGLILKENETTQIDTVIIMPFREFFIYSRRINDKNYLRPNGLDGTDIINSFSDEKSLNIYSSKEWTLNVHGTMNMEIDISLATSLYNIDSILNRFSDSNTTLKMQREDEITNLYGFLSGRGYSYGPNFQCIKSLCKTHNEVLTEITTPPILLQKDKDLKQQYFFHPALLDSCLQGMITIIPGDETFIPVFIAKIIVCGEDKRLPSITTNKYSMKPQKTFAFGTFDVPVRSVMVNETHTGDLLIFNSTVPSTSAPTDAVIAVFQGIRMQSISGGATHSKSKIFERLKQTCMIGDNTIELDTLMDRFCFKLVWKHSDALSNCSELFPTSEVLLNMTIPIKHDNNDMNNKILNTRTTIEQSSIQNDKEISESMSLINELSAQYILMFLKQLLNIISFNNSDIHLTRSKLISIILPSHYNLFDALMDFLQNQGYIDKSVVNNQTDDQQWKFLDERFNDVSLITEHTINMFVAKLLKQFPGFRSIVSLVTLSGSNLFPVLTGKQDVKQLLLGSENDAMLKDFYSLISKTNVRLPFMALVQHMNNQISEQRNYNNSKKKWVLRVLEVGAGNGETTIEILKILLDFANSTDTRIEYTFTDISVSLFDNTQQVFAKLIKENNKKLLNINYQMFDLEQNSLHPSSTNNPQQTLNPELFDIIFAANVVHETSNIVLSIAHLRQLLAPGGFILLVETSPLSCLDLVFGLFPQRWKFNSNDPVYQTSKRVIITRAEWFYAFSLASGFSQVDAATTEYAQTTIIAQKSTSSAILTILPERQQQSWIIFCDSKQKFGEKIADRLQNTFNVKNITLVWFSDVMNGNQDYNSASSLKHSTINSNSISAGIQNLFQDTISKNILLNIIFTWSLDLERFDENNEINNTVDNNFHTFEYQAEVVCSVLMYIVKSIQFLSQDILPNIFIITQNAQAITNKYNNALDFNPAQSPVVGFARSLINEYAVRRLKLIDIQAFKNNLSSHLFDEILREMFSFISYSPNSVDEEEIALCYCPCDDNNNVVHRLIPLFTKINQTEITDDEIETVNQKTKIINQNRDCESVHFKLKVPQSRFLTDLKWVTIISNSCPLGPTEIEIKVYSVGINSSDILKARGLYPHTQQIGIDYKQLNLNALDEEIGSDFSGVIMRLGSEVTNSLNIGDQIFGRTAEVGAFKSHIIVEQHSIVCAPSNLTPEELCTLPTAFLTAIYGLRDRAHLESEQTVLIHAAAGAVGLAAIQYCRMVGNVTIIATAGTREKRKFLHEICGIEHVFNSRDLSFVSQIQQVTPVGVNVILNSLTDDFLQESVKLLAPQGHFLEIGKRDIFAKSKLSLFQLRTDCSFHVLDLNAYHKACPKKFNALLKDISQYCEHGILNPISPMMIFEASHVNNAFKIYGEATHIGKFVVRVTGSEKQLQVSDEAEKLKNVVHH</sequence>
<feature type="region of interest" description="N-terminal hotdog fold" evidence="6">
    <location>
        <begin position="1008"/>
        <end position="1168"/>
    </location>
</feature>
<dbReference type="InterPro" id="IPR020843">
    <property type="entry name" value="ER"/>
</dbReference>
<name>A0A814SP01_9BILA</name>
<dbReference type="Gene3D" id="3.40.47.10">
    <property type="match status" value="1"/>
</dbReference>
<reference evidence="10" key="1">
    <citation type="submission" date="2021-02" db="EMBL/GenBank/DDBJ databases">
        <authorList>
            <person name="Nowell W R."/>
        </authorList>
    </citation>
    <scope>NUCLEOTIDE SEQUENCE</scope>
</reference>
<dbReference type="PROSITE" id="PS52004">
    <property type="entry name" value="KS3_2"/>
    <property type="match status" value="1"/>
</dbReference>
<dbReference type="Gene3D" id="3.30.70.3290">
    <property type="match status" value="1"/>
</dbReference>
<dbReference type="InterPro" id="IPR016036">
    <property type="entry name" value="Malonyl_transacylase_ACP-bd"/>
</dbReference>
<dbReference type="Pfam" id="PF00107">
    <property type="entry name" value="ADH_zinc_N"/>
    <property type="match status" value="1"/>
</dbReference>
<dbReference type="GO" id="GO:0004315">
    <property type="term" value="F:3-oxoacyl-[acyl-carrier-protein] synthase activity"/>
    <property type="evidence" value="ECO:0007669"/>
    <property type="project" value="InterPro"/>
</dbReference>
<feature type="region of interest" description="C-terminal hotdog fold" evidence="6">
    <location>
        <begin position="1188"/>
        <end position="1364"/>
    </location>
</feature>
<dbReference type="EMBL" id="CAJOBC010006876">
    <property type="protein sequence ID" value="CAF3913876.1"/>
    <property type="molecule type" value="Genomic_DNA"/>
</dbReference>
<dbReference type="Gene3D" id="3.40.50.150">
    <property type="entry name" value="Vaccinia Virus protein VP39"/>
    <property type="match status" value="1"/>
</dbReference>
<dbReference type="InterPro" id="IPR049551">
    <property type="entry name" value="PKS_DH_C"/>
</dbReference>
<feature type="domain" description="Ketosynthase family 3 (KS3)" evidence="8">
    <location>
        <begin position="39"/>
        <end position="473"/>
    </location>
</feature>
<dbReference type="InterPro" id="IPR013149">
    <property type="entry name" value="ADH-like_C"/>
</dbReference>
<evidence type="ECO:0000313" key="12">
    <source>
        <dbReference type="Proteomes" id="UP000663829"/>
    </source>
</evidence>
<dbReference type="InterPro" id="IPR020841">
    <property type="entry name" value="PKS_Beta-ketoAc_synthase_dom"/>
</dbReference>
<keyword evidence="4" id="KW-0511">Multifunctional enzyme</keyword>
<evidence type="ECO:0000259" key="9">
    <source>
        <dbReference type="PROSITE" id="PS52019"/>
    </source>
</evidence>
<comment type="caution">
    <text evidence="10">The sequence shown here is derived from an EMBL/GenBank/DDBJ whole genome shotgun (WGS) entry which is preliminary data.</text>
</comment>
<evidence type="ECO:0000256" key="3">
    <source>
        <dbReference type="ARBA" id="ARBA00022679"/>
    </source>
</evidence>
<evidence type="ECO:0000256" key="4">
    <source>
        <dbReference type="ARBA" id="ARBA00023268"/>
    </source>
</evidence>
<dbReference type="InterPro" id="IPR029063">
    <property type="entry name" value="SAM-dependent_MTases_sf"/>
</dbReference>
<evidence type="ECO:0000313" key="10">
    <source>
        <dbReference type="EMBL" id="CAF1150336.1"/>
    </source>
</evidence>
<accession>A0A814SP01</accession>
<dbReference type="InterPro" id="IPR042104">
    <property type="entry name" value="PKS_dehydratase_sf"/>
</dbReference>
<organism evidence="10 12">
    <name type="scientific">Didymodactylos carnosus</name>
    <dbReference type="NCBI Taxonomy" id="1234261"/>
    <lineage>
        <taxon>Eukaryota</taxon>
        <taxon>Metazoa</taxon>
        <taxon>Spiralia</taxon>
        <taxon>Gnathifera</taxon>
        <taxon>Rotifera</taxon>
        <taxon>Eurotatoria</taxon>
        <taxon>Bdelloidea</taxon>
        <taxon>Philodinida</taxon>
        <taxon>Philodinidae</taxon>
        <taxon>Didymodactylos</taxon>
    </lineage>
</organism>
<dbReference type="SUPFAM" id="SSF53335">
    <property type="entry name" value="S-adenosyl-L-methionine-dependent methyltransferases"/>
    <property type="match status" value="1"/>
</dbReference>
<dbReference type="Gene3D" id="3.90.180.10">
    <property type="entry name" value="Medium-chain alcohol dehydrogenases, catalytic domain"/>
    <property type="match status" value="1"/>
</dbReference>
<dbReference type="CDD" id="cd05195">
    <property type="entry name" value="enoyl_red"/>
    <property type="match status" value="1"/>
</dbReference>
<dbReference type="Pfam" id="PF02801">
    <property type="entry name" value="Ketoacyl-synt_C"/>
    <property type="match status" value="1"/>
</dbReference>
<dbReference type="InterPro" id="IPR018201">
    <property type="entry name" value="Ketoacyl_synth_AS"/>
</dbReference>
<dbReference type="Pfam" id="PF21089">
    <property type="entry name" value="PKS_DH_N"/>
    <property type="match status" value="1"/>
</dbReference>
<dbReference type="SMART" id="SM00829">
    <property type="entry name" value="PKS_ER"/>
    <property type="match status" value="1"/>
</dbReference>
<protein>
    <recommendedName>
        <fullName evidence="13">Polyketide synthase</fullName>
    </recommendedName>
</protein>
<keyword evidence="12" id="KW-1185">Reference proteome</keyword>
<dbReference type="Proteomes" id="UP000681722">
    <property type="component" value="Unassembled WGS sequence"/>
</dbReference>
<feature type="non-terminal residue" evidence="10">
    <location>
        <position position="1"/>
    </location>
</feature>
<evidence type="ECO:0000256" key="1">
    <source>
        <dbReference type="ARBA" id="ARBA00022450"/>
    </source>
</evidence>
<dbReference type="OrthoDB" id="9992527at2759"/>
<evidence type="ECO:0008006" key="13">
    <source>
        <dbReference type="Google" id="ProtNLM"/>
    </source>
</evidence>
<dbReference type="InterPro" id="IPR014030">
    <property type="entry name" value="Ketoacyl_synth_N"/>
</dbReference>
<dbReference type="Proteomes" id="UP000663829">
    <property type="component" value="Unassembled WGS sequence"/>
</dbReference>
<dbReference type="Gene3D" id="3.10.129.110">
    <property type="entry name" value="Polyketide synthase dehydratase"/>
    <property type="match status" value="1"/>
</dbReference>
<dbReference type="SMART" id="SM00827">
    <property type="entry name" value="PKS_AT"/>
    <property type="match status" value="1"/>
</dbReference>
<dbReference type="InterPro" id="IPR050444">
    <property type="entry name" value="Polyketide_Synthase"/>
</dbReference>
<dbReference type="InterPro" id="IPR016039">
    <property type="entry name" value="Thiolase-like"/>
</dbReference>
<dbReference type="InterPro" id="IPR013154">
    <property type="entry name" value="ADH-like_N"/>
</dbReference>
<keyword evidence="1" id="KW-0596">Phosphopantetheine</keyword>
<evidence type="ECO:0000256" key="2">
    <source>
        <dbReference type="ARBA" id="ARBA00022553"/>
    </source>
</evidence>
<dbReference type="Pfam" id="PF00698">
    <property type="entry name" value="Acyl_transf_1"/>
    <property type="match status" value="1"/>
</dbReference>
<gene>
    <name evidence="10" type="ORF">GPM918_LOCUS21147</name>
    <name evidence="11" type="ORF">SRO942_LOCUS21144</name>
</gene>
<dbReference type="CDD" id="cd02440">
    <property type="entry name" value="AdoMet_MTases"/>
    <property type="match status" value="1"/>
</dbReference>
<dbReference type="InterPro" id="IPR014031">
    <property type="entry name" value="Ketoacyl_synth_C"/>
</dbReference>
<dbReference type="InterPro" id="IPR049552">
    <property type="entry name" value="PKS_DH_N"/>
</dbReference>
<dbReference type="GO" id="GO:0006633">
    <property type="term" value="P:fatty acid biosynthetic process"/>
    <property type="evidence" value="ECO:0007669"/>
    <property type="project" value="UniProtKB-UniPathway"/>
</dbReference>
<dbReference type="SUPFAM" id="SSF50129">
    <property type="entry name" value="GroES-like"/>
    <property type="match status" value="1"/>
</dbReference>
<evidence type="ECO:0000256" key="6">
    <source>
        <dbReference type="PROSITE-ProRule" id="PRU01363"/>
    </source>
</evidence>
<dbReference type="Gene3D" id="3.40.366.10">
    <property type="entry name" value="Malonyl-Coenzyme A Acyl Carrier Protein, domain 2"/>
    <property type="match status" value="1"/>
</dbReference>